<organism evidence="13 14">
    <name type="scientific">Frieseomelitta varia</name>
    <dbReference type="NCBI Taxonomy" id="561572"/>
    <lineage>
        <taxon>Eukaryota</taxon>
        <taxon>Metazoa</taxon>
        <taxon>Ecdysozoa</taxon>
        <taxon>Arthropoda</taxon>
        <taxon>Hexapoda</taxon>
        <taxon>Insecta</taxon>
        <taxon>Pterygota</taxon>
        <taxon>Neoptera</taxon>
        <taxon>Endopterygota</taxon>
        <taxon>Hymenoptera</taxon>
        <taxon>Apocrita</taxon>
        <taxon>Aculeata</taxon>
        <taxon>Apoidea</taxon>
        <taxon>Anthophila</taxon>
        <taxon>Apidae</taxon>
        <taxon>Frieseomelitta</taxon>
    </lineage>
</organism>
<keyword evidence="7 10" id="KW-0520">NAD</keyword>
<dbReference type="GO" id="GO:0008442">
    <property type="term" value="F:3-hydroxyisobutyrate dehydrogenase activity"/>
    <property type="evidence" value="ECO:0007669"/>
    <property type="project" value="UniProtKB-EC"/>
</dbReference>
<dbReference type="EC" id="1.1.1.31" evidence="10"/>
<feature type="domain" description="6-phosphogluconate dehydrogenase NADP-binding" evidence="11">
    <location>
        <begin position="58"/>
        <end position="217"/>
    </location>
</feature>
<evidence type="ECO:0000256" key="9">
    <source>
        <dbReference type="ARBA" id="ARBA00049197"/>
    </source>
</evidence>
<dbReference type="SUPFAM" id="SSF51735">
    <property type="entry name" value="NAD(P)-binding Rossmann-fold domains"/>
    <property type="match status" value="1"/>
</dbReference>
<evidence type="ECO:0000256" key="5">
    <source>
        <dbReference type="ARBA" id="ARBA00022946"/>
    </source>
</evidence>
<dbReference type="GO" id="GO:0006574">
    <property type="term" value="P:L-valine catabolic process"/>
    <property type="evidence" value="ECO:0007669"/>
    <property type="project" value="UniProtKB-UniPathway"/>
</dbReference>
<dbReference type="AlphaFoldDB" id="A0A833W004"/>
<gene>
    <name evidence="13" type="ORF">E2986_00056</name>
</gene>
<evidence type="ECO:0000256" key="2">
    <source>
        <dbReference type="ARBA" id="ARBA00005109"/>
    </source>
</evidence>
<evidence type="ECO:0000259" key="11">
    <source>
        <dbReference type="Pfam" id="PF03446"/>
    </source>
</evidence>
<evidence type="ECO:0000259" key="12">
    <source>
        <dbReference type="Pfam" id="PF14833"/>
    </source>
</evidence>
<dbReference type="InterPro" id="IPR029154">
    <property type="entry name" value="HIBADH-like_NADP-bd"/>
</dbReference>
<name>A0A833W004_9HYME</name>
<dbReference type="Pfam" id="PF03446">
    <property type="entry name" value="NAD_binding_2"/>
    <property type="match status" value="1"/>
</dbReference>
<evidence type="ECO:0000313" key="13">
    <source>
        <dbReference type="EMBL" id="KAF3426974.1"/>
    </source>
</evidence>
<dbReference type="InterPro" id="IPR008927">
    <property type="entry name" value="6-PGluconate_DH-like_C_sf"/>
</dbReference>
<keyword evidence="6 10" id="KW-0560">Oxidoreductase</keyword>
<evidence type="ECO:0000256" key="6">
    <source>
        <dbReference type="ARBA" id="ARBA00023002"/>
    </source>
</evidence>
<dbReference type="GO" id="GO:0005739">
    <property type="term" value="C:mitochondrion"/>
    <property type="evidence" value="ECO:0007669"/>
    <property type="project" value="UniProtKB-SubCell"/>
</dbReference>
<dbReference type="InterPro" id="IPR036291">
    <property type="entry name" value="NAD(P)-bd_dom_sf"/>
</dbReference>
<keyword evidence="5" id="KW-0809">Transit peptide</keyword>
<dbReference type="PROSITE" id="PS00895">
    <property type="entry name" value="3_HYDROXYISOBUT_DH"/>
    <property type="match status" value="1"/>
</dbReference>
<comment type="subcellular location">
    <subcellularLocation>
        <location evidence="1">Mitochondrion</location>
    </subcellularLocation>
</comment>
<comment type="catalytic activity">
    <reaction evidence="9 10">
        <text>3-hydroxy-2-methylpropanoate + NAD(+) = 2-methyl-3-oxopropanoate + NADH + H(+)</text>
        <dbReference type="Rhea" id="RHEA:17681"/>
        <dbReference type="ChEBI" id="CHEBI:11805"/>
        <dbReference type="ChEBI" id="CHEBI:15378"/>
        <dbReference type="ChEBI" id="CHEBI:57540"/>
        <dbReference type="ChEBI" id="CHEBI:57700"/>
        <dbReference type="ChEBI" id="CHEBI:57945"/>
        <dbReference type="EC" id="1.1.1.31"/>
    </reaction>
</comment>
<evidence type="ECO:0000256" key="10">
    <source>
        <dbReference type="RuleBase" id="RU910714"/>
    </source>
</evidence>
<dbReference type="GO" id="GO:0050661">
    <property type="term" value="F:NADP binding"/>
    <property type="evidence" value="ECO:0007669"/>
    <property type="project" value="InterPro"/>
</dbReference>
<evidence type="ECO:0000256" key="3">
    <source>
        <dbReference type="ARBA" id="ARBA00006013"/>
    </source>
</evidence>
<dbReference type="EMBL" id="WNWW01000281">
    <property type="protein sequence ID" value="KAF3426974.1"/>
    <property type="molecule type" value="Genomic_DNA"/>
</dbReference>
<evidence type="ECO:0000256" key="7">
    <source>
        <dbReference type="ARBA" id="ARBA00023027"/>
    </source>
</evidence>
<dbReference type="NCBIfam" id="TIGR01692">
    <property type="entry name" value="HIBADH"/>
    <property type="match status" value="1"/>
</dbReference>
<feature type="non-terminal residue" evidence="13">
    <location>
        <position position="1"/>
    </location>
</feature>
<evidence type="ECO:0000256" key="1">
    <source>
        <dbReference type="ARBA" id="ARBA00004173"/>
    </source>
</evidence>
<dbReference type="PANTHER" id="PTHR22981">
    <property type="entry name" value="3-HYDROXYISOBUTYRATE DEHYDROGENASE-RELATED"/>
    <property type="match status" value="1"/>
</dbReference>
<dbReference type="FunFam" id="3.40.50.720:FF:000119">
    <property type="entry name" value="3-hydroxyisobutyrate dehydrogenase"/>
    <property type="match status" value="1"/>
</dbReference>
<keyword evidence="14" id="KW-1185">Reference proteome</keyword>
<dbReference type="FunFam" id="1.10.1040.10:FF:000006">
    <property type="entry name" value="3-hydroxyisobutyrate dehydrogenase"/>
    <property type="match status" value="1"/>
</dbReference>
<comment type="pathway">
    <text evidence="2 10">Amino-acid degradation; L-valine degradation.</text>
</comment>
<dbReference type="Gene3D" id="3.40.50.720">
    <property type="entry name" value="NAD(P)-binding Rossmann-like Domain"/>
    <property type="match status" value="1"/>
</dbReference>
<keyword evidence="4 10" id="KW-0101">Branched-chain amino acid catabolism</keyword>
<dbReference type="PANTHER" id="PTHR22981:SF7">
    <property type="entry name" value="3-HYDROXYISOBUTYRATE DEHYDROGENASE, MITOCHONDRIAL"/>
    <property type="match status" value="1"/>
</dbReference>
<protein>
    <recommendedName>
        <fullName evidence="10">3-hydroxyisobutyrate dehydrogenase</fullName>
        <shortName evidence="10">HIBADH</shortName>
        <ecNumber evidence="10">1.1.1.31</ecNumber>
    </recommendedName>
</protein>
<dbReference type="Proteomes" id="UP000655588">
    <property type="component" value="Unassembled WGS sequence"/>
</dbReference>
<dbReference type="InterPro" id="IPR013328">
    <property type="entry name" value="6PGD_dom2"/>
</dbReference>
<dbReference type="InterPro" id="IPR006115">
    <property type="entry name" value="6PGDH_NADP-bd"/>
</dbReference>
<reference evidence="13" key="1">
    <citation type="submission" date="2019-11" db="EMBL/GenBank/DDBJ databases">
        <title>The nuclear and mitochondrial genomes of Frieseomelitta varia - a highly eusocial stingless bee (Meliponini) with a permanently sterile worker caste.</title>
        <authorList>
            <person name="Freitas F.C.P."/>
            <person name="Lourenco A.P."/>
            <person name="Nunes F.M.F."/>
            <person name="Paschoal A.R."/>
            <person name="Abreu F.C.P."/>
            <person name="Barbin F.O."/>
            <person name="Bataglia L."/>
            <person name="Cardoso-Junior C.A.M."/>
            <person name="Cervoni M.S."/>
            <person name="Silva S.R."/>
            <person name="Dalarmi F."/>
            <person name="Del Lama M.A."/>
            <person name="Depintor T.S."/>
            <person name="Ferreira K.M."/>
            <person name="Goria P.S."/>
            <person name="Jaskot M.C."/>
            <person name="Lago D.C."/>
            <person name="Luna-Lucena D."/>
            <person name="Moda L.M."/>
            <person name="Nascimento L."/>
            <person name="Pedrino M."/>
            <person name="Rabico F.O."/>
            <person name="Sanches F.C."/>
            <person name="Santos D.E."/>
            <person name="Santos C.G."/>
            <person name="Vieira J."/>
            <person name="Lopes T.F."/>
            <person name="Barchuk A.R."/>
            <person name="Hartfelder K."/>
            <person name="Simoes Z.L.P."/>
            <person name="Bitondi M.M.G."/>
            <person name="Pinheiro D.G."/>
        </authorList>
    </citation>
    <scope>NUCLEOTIDE SEQUENCE</scope>
    <source>
        <strain evidence="13">USP_RPSP 00005682</strain>
        <tissue evidence="13">Whole individual</tissue>
    </source>
</reference>
<dbReference type="SUPFAM" id="SSF48179">
    <property type="entry name" value="6-phosphogluconate dehydrogenase C-terminal domain-like"/>
    <property type="match status" value="1"/>
</dbReference>
<dbReference type="InterPro" id="IPR011548">
    <property type="entry name" value="HIBADH"/>
</dbReference>
<evidence type="ECO:0000256" key="8">
    <source>
        <dbReference type="ARBA" id="ARBA00023128"/>
    </source>
</evidence>
<keyword evidence="8" id="KW-0496">Mitochondrion</keyword>
<comment type="caution">
    <text evidence="13">The sequence shown here is derived from an EMBL/GenBank/DDBJ whole genome shotgun (WGS) entry which is preliminary data.</text>
</comment>
<dbReference type="UniPathway" id="UPA00362"/>
<accession>A0A833W004</accession>
<feature type="domain" description="3-hydroxyisobutyrate dehydrogenase-like NAD-binding" evidence="12">
    <location>
        <begin position="220"/>
        <end position="346"/>
    </location>
</feature>
<proteinExistence type="inferred from homology"/>
<evidence type="ECO:0000313" key="14">
    <source>
        <dbReference type="Proteomes" id="UP000655588"/>
    </source>
</evidence>
<dbReference type="InterPro" id="IPR002204">
    <property type="entry name" value="3-OH-isobutyrate_DH-rel_CS"/>
</dbReference>
<dbReference type="Gene3D" id="1.10.1040.10">
    <property type="entry name" value="N-(1-d-carboxylethyl)-l-norvaline Dehydrogenase, domain 2"/>
    <property type="match status" value="1"/>
</dbReference>
<dbReference type="Pfam" id="PF14833">
    <property type="entry name" value="NAD_binding_11"/>
    <property type="match status" value="1"/>
</dbReference>
<comment type="similarity">
    <text evidence="3">Belongs to the HIBADH-related family. 3-hydroxyisobutyrate dehydrogenase subfamily.</text>
</comment>
<dbReference type="GO" id="GO:0051287">
    <property type="term" value="F:NAD binding"/>
    <property type="evidence" value="ECO:0007669"/>
    <property type="project" value="InterPro"/>
</dbReference>
<sequence>AEYFHNEFLRFVNEIYRSCCDRLFFFFNPIVNIFAYSKKFTFIFYFITRGKGKRCFSRVGFIGLGNMGGQMARNILKQGHKLIVFDVNELAVSNLTEVGADRASSPADVVKDVEVVVSMLPSNQHVLNVYNIKNGLLSSAKRDTLLIDSSTTDPFVSQTLAKEAAKSGVNFVDGPVSGGVNAAKDGTLTFMVGGSKGNFELAKPLLKSMGSRIVHCGDVGMGQAAKLCNNMLLAVSMIGTAEAFNLGQKLGLDPKVLADIVNSSSGRCWSSELYNPVPGILDNVPSSQNYEGGFGVSLMAKDLGLAQSAAVNAEATIPLGSLAHQIYRAIIAQGSAKKDFSFVYQFLKGTR</sequence>
<evidence type="ECO:0000256" key="4">
    <source>
        <dbReference type="ARBA" id="ARBA00022456"/>
    </source>
</evidence>